<evidence type="ECO:0000313" key="2">
    <source>
        <dbReference type="Proteomes" id="UP001629156"/>
    </source>
</evidence>
<protein>
    <submittedName>
        <fullName evidence="1">Uncharacterized protein</fullName>
    </submittedName>
</protein>
<keyword evidence="2" id="KW-1185">Reference proteome</keyword>
<sequence>MPTSMFGYTKTVLENVSFDPALFCKEVEKALKMLLPYELEQLVDWLYKFTVSKPELKACLVYIEK</sequence>
<proteinExistence type="predicted"/>
<accession>A0ABW8YUK0</accession>
<comment type="caution">
    <text evidence="1">The sequence shown here is derived from an EMBL/GenBank/DDBJ whole genome shotgun (WGS) entry which is preliminary data.</text>
</comment>
<reference evidence="1 2" key="1">
    <citation type="submission" date="2024-06" db="EMBL/GenBank/DDBJ databases">
        <authorList>
            <person name="Kaempfer P."/>
            <person name="Viver T."/>
        </authorList>
    </citation>
    <scope>NUCLEOTIDE SEQUENCE [LARGE SCALE GENOMIC DNA]</scope>
    <source>
        <strain evidence="1 2">ST-119</strain>
    </source>
</reference>
<evidence type="ECO:0000313" key="1">
    <source>
        <dbReference type="EMBL" id="MFL9843754.1"/>
    </source>
</evidence>
<dbReference type="Proteomes" id="UP001629156">
    <property type="component" value="Unassembled WGS sequence"/>
</dbReference>
<dbReference type="RefSeq" id="WP_408084006.1">
    <property type="nucleotide sequence ID" value="NZ_JBELPZ010000003.1"/>
</dbReference>
<organism evidence="1 2">
    <name type="scientific">Flavobacterium rhizosphaerae</name>
    <dbReference type="NCBI Taxonomy" id="3163298"/>
    <lineage>
        <taxon>Bacteria</taxon>
        <taxon>Pseudomonadati</taxon>
        <taxon>Bacteroidota</taxon>
        <taxon>Flavobacteriia</taxon>
        <taxon>Flavobacteriales</taxon>
        <taxon>Flavobacteriaceae</taxon>
        <taxon>Flavobacterium</taxon>
    </lineage>
</organism>
<gene>
    <name evidence="1" type="ORF">ABS766_04910</name>
</gene>
<dbReference type="EMBL" id="JBELPZ010000003">
    <property type="protein sequence ID" value="MFL9843754.1"/>
    <property type="molecule type" value="Genomic_DNA"/>
</dbReference>
<name>A0ABW8YUK0_9FLAO</name>